<sequence length="113" mass="12740">MKNTMTYKGYSASMEFDPDDKIIVGRVLNIDDIISFHAESVVEFEQVFQQSIDDYLQACEQLQQAPEKPASGKLMLRISPQVHASALKAAQQNGQSMNKWVESVLTKTLHSQH</sequence>
<name>F6DBW2_THICA</name>
<dbReference type="AlphaFoldDB" id="F6DBW2"/>
<dbReference type="RefSeq" id="WP_013835129.1">
    <property type="nucleotide sequence ID" value="NC_015581.1"/>
</dbReference>
<evidence type="ECO:0000313" key="1">
    <source>
        <dbReference type="EMBL" id="AEG31348.1"/>
    </source>
</evidence>
<evidence type="ECO:0000313" key="2">
    <source>
        <dbReference type="Proteomes" id="UP000009232"/>
    </source>
</evidence>
<dbReference type="SUPFAM" id="SSF143100">
    <property type="entry name" value="TTHA1013/TTHA0281-like"/>
    <property type="match status" value="1"/>
</dbReference>
<organism evidence="1 2">
    <name type="scientific">Thiomicrospira cyclica (strain DSM 14477 / JCM 11371 / ALM1)</name>
    <name type="common">Thioalkalimicrobium cyclicum</name>
    <dbReference type="NCBI Taxonomy" id="717773"/>
    <lineage>
        <taxon>Bacteria</taxon>
        <taxon>Pseudomonadati</taxon>
        <taxon>Pseudomonadota</taxon>
        <taxon>Gammaproteobacteria</taxon>
        <taxon>Thiotrichales</taxon>
        <taxon>Piscirickettsiaceae</taxon>
        <taxon>Thiomicrospira</taxon>
    </lineage>
</organism>
<dbReference type="Pfam" id="PF05534">
    <property type="entry name" value="HicB"/>
    <property type="match status" value="1"/>
</dbReference>
<dbReference type="Proteomes" id="UP000009232">
    <property type="component" value="Chromosome"/>
</dbReference>
<dbReference type="OrthoDB" id="5297106at2"/>
<dbReference type="eggNOG" id="COG4226">
    <property type="taxonomic scope" value="Bacteria"/>
</dbReference>
<dbReference type="EMBL" id="CP002776">
    <property type="protein sequence ID" value="AEG31348.1"/>
    <property type="molecule type" value="Genomic_DNA"/>
</dbReference>
<accession>F6DBW2</accession>
<gene>
    <name evidence="1" type="ordered locus">Thicy_0576</name>
</gene>
<dbReference type="InterPro" id="IPR010985">
    <property type="entry name" value="Ribbon_hlx_hlx"/>
</dbReference>
<dbReference type="GO" id="GO:0006355">
    <property type="term" value="P:regulation of DNA-templated transcription"/>
    <property type="evidence" value="ECO:0007669"/>
    <property type="project" value="InterPro"/>
</dbReference>
<dbReference type="InterPro" id="IPR008651">
    <property type="entry name" value="Uncharacterised_HicB"/>
</dbReference>
<dbReference type="SUPFAM" id="SSF47598">
    <property type="entry name" value="Ribbon-helix-helix"/>
    <property type="match status" value="1"/>
</dbReference>
<dbReference type="HOGENOM" id="CLU_134927_1_1_6"/>
<reference evidence="1 2" key="1">
    <citation type="submission" date="2011-05" db="EMBL/GenBank/DDBJ databases">
        <title>Complete sequence of Thioalkalimicrobium cyclicum ALM1.</title>
        <authorList>
            <consortium name="US DOE Joint Genome Institute"/>
            <person name="Lucas S."/>
            <person name="Han J."/>
            <person name="Lapidus A."/>
            <person name="Cheng J.-F."/>
            <person name="Goodwin L."/>
            <person name="Pitluck S."/>
            <person name="Peters L."/>
            <person name="Mikhailova N."/>
            <person name="Davenport K."/>
            <person name="Han C."/>
            <person name="Tapia R."/>
            <person name="Land M."/>
            <person name="Hauser L."/>
            <person name="Kyrpides N."/>
            <person name="Ivanova N."/>
            <person name="Pagani I."/>
            <person name="Kappler U."/>
            <person name="Woyke T."/>
        </authorList>
    </citation>
    <scope>NUCLEOTIDE SEQUENCE [LARGE SCALE GENOMIC DNA]</scope>
    <source>
        <strain evidence="2">DSM 14477 / JCM 11371 / ALM1</strain>
    </source>
</reference>
<keyword evidence="2" id="KW-1185">Reference proteome</keyword>
<dbReference type="KEGG" id="tcy:Thicy_0576"/>
<dbReference type="InterPro" id="IPR035069">
    <property type="entry name" value="TTHA1013/TTHA0281-like"/>
</dbReference>
<dbReference type="STRING" id="717773.Thicy_0576"/>
<protein>
    <submittedName>
        <fullName evidence="1">HicB family protein</fullName>
    </submittedName>
</protein>
<proteinExistence type="predicted"/>